<evidence type="ECO:0000259" key="1">
    <source>
        <dbReference type="Pfam" id="PF02602"/>
    </source>
</evidence>
<dbReference type="GO" id="GO:0033014">
    <property type="term" value="P:tetrapyrrole biosynthetic process"/>
    <property type="evidence" value="ECO:0007669"/>
    <property type="project" value="InterPro"/>
</dbReference>
<dbReference type="AlphaFoldDB" id="A0A2Z4Y0R3"/>
<keyword evidence="5" id="KW-1185">Reference proteome</keyword>
<organism evidence="2 4">
    <name type="scientific">Francisella adeliensis</name>
    <dbReference type="NCBI Taxonomy" id="2007306"/>
    <lineage>
        <taxon>Bacteria</taxon>
        <taxon>Pseudomonadati</taxon>
        <taxon>Pseudomonadota</taxon>
        <taxon>Gammaproteobacteria</taxon>
        <taxon>Thiotrichales</taxon>
        <taxon>Francisellaceae</taxon>
        <taxon>Francisella</taxon>
    </lineage>
</organism>
<feature type="domain" description="Tetrapyrrole biosynthesis uroporphyrinogen III synthase" evidence="1">
    <location>
        <begin position="15"/>
        <end position="223"/>
    </location>
</feature>
<evidence type="ECO:0000313" key="4">
    <source>
        <dbReference type="Proteomes" id="UP000251120"/>
    </source>
</evidence>
<gene>
    <name evidence="2" type="ORF">CDH04_07870</name>
    <name evidence="3" type="ORF">FZC43_07875</name>
</gene>
<dbReference type="RefSeq" id="WP_112870501.1">
    <property type="nucleotide sequence ID" value="NZ_CP021781.1"/>
</dbReference>
<dbReference type="Proteomes" id="UP000681131">
    <property type="component" value="Chromosome"/>
</dbReference>
<dbReference type="Gene3D" id="3.40.50.10090">
    <property type="match status" value="2"/>
</dbReference>
<sequence length="238" mass="26654">MNVLVCRPLEDSIDLSSSLNKLGITNLVLPTISIENISINICLDGFTDFIFTSKHAVRSFFSQYSPNLFIDINIYAVGASSASLIKELGLKCQYPKKASSYDLFELIDTKSISDEKFAVIGGVGGNTYLIDKLSEIAGCQKLEVYKRKDIASDELLKNYLKHYQDEFPDIIVVTSIDVFNSLNRIFSKIRAPYDTKITVTSLKMLELLESKGFNNTVMLNKLNNDHICKVIEEIAKGK</sequence>
<evidence type="ECO:0000313" key="2">
    <source>
        <dbReference type="EMBL" id="AXA34322.1"/>
    </source>
</evidence>
<dbReference type="Pfam" id="PF02602">
    <property type="entry name" value="HEM4"/>
    <property type="match status" value="1"/>
</dbReference>
<accession>A0A2Z4Y0R3</accession>
<dbReference type="EMBL" id="CP043424">
    <property type="protein sequence ID" value="QIW12569.1"/>
    <property type="molecule type" value="Genomic_DNA"/>
</dbReference>
<dbReference type="GO" id="GO:0004852">
    <property type="term" value="F:uroporphyrinogen-III synthase activity"/>
    <property type="evidence" value="ECO:0007669"/>
    <property type="project" value="InterPro"/>
</dbReference>
<dbReference type="SUPFAM" id="SSF69618">
    <property type="entry name" value="HemD-like"/>
    <property type="match status" value="1"/>
</dbReference>
<dbReference type="CDD" id="cd06578">
    <property type="entry name" value="HemD"/>
    <property type="match status" value="1"/>
</dbReference>
<proteinExistence type="predicted"/>
<protein>
    <submittedName>
        <fullName evidence="3">Uroporphyrinogen-III synthase</fullName>
    </submittedName>
</protein>
<name>A0A2Z4Y0R3_9GAMM</name>
<reference evidence="2 4" key="1">
    <citation type="submission" date="2017-06" db="EMBL/GenBank/DDBJ databases">
        <title>Complete genome of Francisella adeliensis.</title>
        <authorList>
            <person name="Vallesi A."/>
            <person name="Sjodin A."/>
        </authorList>
    </citation>
    <scope>NUCLEOTIDE SEQUENCE [LARGE SCALE GENOMIC DNA]</scope>
    <source>
        <strain evidence="2 4">FDC440</strain>
    </source>
</reference>
<dbReference type="Proteomes" id="UP000251120">
    <property type="component" value="Chromosome"/>
</dbReference>
<reference evidence="3 5" key="2">
    <citation type="submission" date="2019-08" db="EMBL/GenBank/DDBJ databases">
        <title>Complete genome sequences of Francisella adeliensis (FSC1325 and FSC1326).</title>
        <authorList>
            <person name="Ohrman C."/>
            <person name="Uneklint I."/>
            <person name="Vallesi A."/>
            <person name="Karlsson L."/>
            <person name="Sjodin A."/>
        </authorList>
    </citation>
    <scope>NUCLEOTIDE SEQUENCE [LARGE SCALE GENOMIC DNA]</scope>
    <source>
        <strain evidence="3 5">FSC1325</strain>
    </source>
</reference>
<evidence type="ECO:0000313" key="5">
    <source>
        <dbReference type="Proteomes" id="UP000681131"/>
    </source>
</evidence>
<evidence type="ECO:0000313" key="3">
    <source>
        <dbReference type="EMBL" id="QIW12569.1"/>
    </source>
</evidence>
<dbReference type="InterPro" id="IPR003754">
    <property type="entry name" value="4pyrrol_synth_uPrphyn_synth"/>
</dbReference>
<dbReference type="EMBL" id="CP021781">
    <property type="protein sequence ID" value="AXA34322.1"/>
    <property type="molecule type" value="Genomic_DNA"/>
</dbReference>
<dbReference type="InterPro" id="IPR036108">
    <property type="entry name" value="4pyrrol_syn_uPrphyn_synt_sf"/>
</dbReference>
<dbReference type="KEGG" id="fad:CDH04_07870"/>
<dbReference type="OrthoDB" id="5605576at2"/>